<reference evidence="2 3" key="1">
    <citation type="journal article" date="2021" name="BMC Genomics">
        <title>Telomere-to-telomere genome assembly of asparaginase-producing Trichoderma simmonsii.</title>
        <authorList>
            <person name="Chung D."/>
            <person name="Kwon Y.M."/>
            <person name="Yang Y."/>
        </authorList>
    </citation>
    <scope>NUCLEOTIDE SEQUENCE [LARGE SCALE GENOMIC DNA]</scope>
    <source>
        <strain evidence="2 3">GH-Sj1</strain>
    </source>
</reference>
<organism evidence="2 3">
    <name type="scientific">Trichoderma simmonsii</name>
    <dbReference type="NCBI Taxonomy" id="1491479"/>
    <lineage>
        <taxon>Eukaryota</taxon>
        <taxon>Fungi</taxon>
        <taxon>Dikarya</taxon>
        <taxon>Ascomycota</taxon>
        <taxon>Pezizomycotina</taxon>
        <taxon>Sordariomycetes</taxon>
        <taxon>Hypocreomycetidae</taxon>
        <taxon>Hypocreales</taxon>
        <taxon>Hypocreaceae</taxon>
        <taxon>Trichoderma</taxon>
    </lineage>
</organism>
<dbReference type="EMBL" id="CP075866">
    <property type="protein sequence ID" value="QYS99045.1"/>
    <property type="molecule type" value="Genomic_DNA"/>
</dbReference>
<gene>
    <name evidence="2" type="ORF">H0G86_006194</name>
</gene>
<accession>A0A8G0PDU3</accession>
<proteinExistence type="predicted"/>
<evidence type="ECO:0000313" key="3">
    <source>
        <dbReference type="Proteomes" id="UP000826661"/>
    </source>
</evidence>
<dbReference type="AlphaFoldDB" id="A0A8G0PDU3"/>
<sequence>MKEKKNGQAIRKNSILLLLLYLYYHHPTTVSVGLSYPAYYLAMNPHPLNHQPQIRTFIIPRQTRSVSSVPSHQKGQLSRQKRQCLGTSPSGRNAIPRQDPPAVI</sequence>
<feature type="region of interest" description="Disordered" evidence="1">
    <location>
        <begin position="63"/>
        <end position="104"/>
    </location>
</feature>
<keyword evidence="3" id="KW-1185">Reference proteome</keyword>
<protein>
    <submittedName>
        <fullName evidence="2">Uncharacterized protein</fullName>
    </submittedName>
</protein>
<dbReference type="Proteomes" id="UP000826661">
    <property type="component" value="Chromosome III"/>
</dbReference>
<evidence type="ECO:0000313" key="2">
    <source>
        <dbReference type="EMBL" id="QYS99045.1"/>
    </source>
</evidence>
<feature type="compositionally biased region" description="Polar residues" evidence="1">
    <location>
        <begin position="63"/>
        <end position="78"/>
    </location>
</feature>
<evidence type="ECO:0000256" key="1">
    <source>
        <dbReference type="SAM" id="MobiDB-lite"/>
    </source>
</evidence>
<name>A0A8G0PDU3_9HYPO</name>